<reference evidence="1 2" key="1">
    <citation type="submission" date="2018-03" db="EMBL/GenBank/DDBJ databases">
        <title>Genomic Encyclopedia of Archaeal and Bacterial Type Strains, Phase II (KMG-II): from individual species to whole genera.</title>
        <authorList>
            <person name="Goeker M."/>
        </authorList>
    </citation>
    <scope>NUCLEOTIDE SEQUENCE [LARGE SCALE GENOMIC DNA]</scope>
    <source>
        <strain evidence="1 2">DSM 28229</strain>
    </source>
</reference>
<organism evidence="1 2">
    <name type="scientific">Sediminitomix flava</name>
    <dbReference type="NCBI Taxonomy" id="379075"/>
    <lineage>
        <taxon>Bacteria</taxon>
        <taxon>Pseudomonadati</taxon>
        <taxon>Bacteroidota</taxon>
        <taxon>Cytophagia</taxon>
        <taxon>Cytophagales</taxon>
        <taxon>Flammeovirgaceae</taxon>
        <taxon>Sediminitomix</taxon>
    </lineage>
</organism>
<dbReference type="OrthoDB" id="1092930at2"/>
<evidence type="ECO:0000313" key="1">
    <source>
        <dbReference type="EMBL" id="PWJ42052.1"/>
    </source>
</evidence>
<sequence>MTFNINQLKRVLSKANLLGAFILGTSLLNTSCNQDDILENGSELGDGSNVKVCFEDNFSLRTTTKFFRDSILTSSVSNAIVGEIQEGDLGTTKSSVYLRPNVSSGVAFNEQEEFVGFEFLLVFNGYSYGDTLSAIEFQGRELETELEIIQETVDQSGDTIIVSVPRYHFEIIPENSIGNELLRFDEIDEEVLFADLDIDSFTNSSDGTTSERKFLRIPMDETLGRQLFSLDTISDSTVIDLFKGIALDIVDEGVYYGIDGSNSKFRLLYNDRDENGDIITEDVQGIIRPKEFTYDMSIAGFYNSLFDKGDALASLNLGDTLSSVSLNNTGLVTAGTPIYSVIDFDGALELLNRAVEEGDDNPLTKIIVQRAELSISAVDPTDRSGTSQSLEYIKNNTPPPSQIIFATLTDELENDGQISRLSDGSISTLFTEAGDAALSSSFSIARNQYGTIDITSYFNARLNVLNANNDDNVDNIESGDFNYAGPMVVLPTSISTGVNKLTFPDSESDALAPSTGLNPNVPLNLNLRLYYTIFGGTLECGETTE</sequence>
<comment type="caution">
    <text evidence="1">The sequence shown here is derived from an EMBL/GenBank/DDBJ whole genome shotgun (WGS) entry which is preliminary data.</text>
</comment>
<proteinExistence type="predicted"/>
<dbReference type="Proteomes" id="UP000245535">
    <property type="component" value="Unassembled WGS sequence"/>
</dbReference>
<dbReference type="Pfam" id="PF14092">
    <property type="entry name" value="DUF4270"/>
    <property type="match status" value="1"/>
</dbReference>
<dbReference type="RefSeq" id="WP_158281478.1">
    <property type="nucleotide sequence ID" value="NZ_QGDO01000003.1"/>
</dbReference>
<evidence type="ECO:0000313" key="2">
    <source>
        <dbReference type="Proteomes" id="UP000245535"/>
    </source>
</evidence>
<dbReference type="InterPro" id="IPR025366">
    <property type="entry name" value="DUF4270"/>
</dbReference>
<dbReference type="EMBL" id="QGDO01000003">
    <property type="protein sequence ID" value="PWJ42052.1"/>
    <property type="molecule type" value="Genomic_DNA"/>
</dbReference>
<gene>
    <name evidence="1" type="ORF">BC781_103302</name>
</gene>
<dbReference type="AlphaFoldDB" id="A0A315Z9U9"/>
<name>A0A315Z9U9_SEDFL</name>
<accession>A0A315Z9U9</accession>
<protein>
    <submittedName>
        <fullName evidence="1">Uncharacterized protein DUF4270</fullName>
    </submittedName>
</protein>
<keyword evidence="2" id="KW-1185">Reference proteome</keyword>